<name>A0A8J4A0C9_9ACTN</name>
<dbReference type="InterPro" id="IPR002035">
    <property type="entry name" value="VWF_A"/>
</dbReference>
<evidence type="ECO:0000313" key="2">
    <source>
        <dbReference type="EMBL" id="GIJ72558.1"/>
    </source>
</evidence>
<sequence length="433" mass="46284">MTGDAQVVQVEVFHNEYLPEGGTVVDAVVTVTMGEGAARAAAGTRASAAEIIMIDCSGSMEGNNIRAARNAAGVAIDTIRDGVQFAIIGGSHHAWPVYPGNGDAPLAVASERTRQEAKAAVRGLRTSGGTSFSTWLDLTLSRFAASTAELKHAILLTDGENTEAAQEFQSALDRCVGRFSCDSRGVGRGWLARDLLLIAEQLHGSADGIKDPSDLADDFRQMMQAAMGKSMADVALRLWTPAGSRVRFVKQVFPDIVDLTDRRTDVSARVGEYPVGAWGAETRDYHVSVEVTPEPVGQEILAARVSLVHRDDVLAQGRLRVVWTDDLAYSTRVIPQVAQVDGQAELAAVIQEGLAARTAGDLEKATAQLGRAVRLAHESGNVDKANLLARVVDVIDAPSGTVRLRRRTEHADVDVDAEIASVESRKTSQVRRS</sequence>
<dbReference type="PANTHER" id="PTHR45737">
    <property type="entry name" value="VON WILLEBRAND FACTOR A DOMAIN-CONTAINING PROTEIN 5A"/>
    <property type="match status" value="1"/>
</dbReference>
<keyword evidence="3" id="KW-1185">Reference proteome</keyword>
<protein>
    <submittedName>
        <fullName evidence="2">VWA domain-containing protein</fullName>
    </submittedName>
</protein>
<accession>A0A8J4A0C9</accession>
<dbReference type="Gene3D" id="2.60.40.3670">
    <property type="match status" value="1"/>
</dbReference>
<feature type="domain" description="VWFA" evidence="1">
    <location>
        <begin position="49"/>
        <end position="223"/>
    </location>
</feature>
<reference evidence="2" key="1">
    <citation type="submission" date="2021-01" db="EMBL/GenBank/DDBJ databases">
        <title>Whole genome shotgun sequence of Virgisporangium ochraceum NBRC 16418.</title>
        <authorList>
            <person name="Komaki H."/>
            <person name="Tamura T."/>
        </authorList>
    </citation>
    <scope>NUCLEOTIDE SEQUENCE</scope>
    <source>
        <strain evidence="2">NBRC 16418</strain>
    </source>
</reference>
<dbReference type="Pfam" id="PF18571">
    <property type="entry name" value="VWA_3_C"/>
    <property type="match status" value="1"/>
</dbReference>
<evidence type="ECO:0000313" key="3">
    <source>
        <dbReference type="Proteomes" id="UP000635606"/>
    </source>
</evidence>
<proteinExistence type="predicted"/>
<dbReference type="SMART" id="SM00327">
    <property type="entry name" value="VWA"/>
    <property type="match status" value="1"/>
</dbReference>
<dbReference type="CDD" id="cd00198">
    <property type="entry name" value="vWFA"/>
    <property type="match status" value="1"/>
</dbReference>
<organism evidence="2 3">
    <name type="scientific">Virgisporangium ochraceum</name>
    <dbReference type="NCBI Taxonomy" id="65505"/>
    <lineage>
        <taxon>Bacteria</taxon>
        <taxon>Bacillati</taxon>
        <taxon>Actinomycetota</taxon>
        <taxon>Actinomycetes</taxon>
        <taxon>Micromonosporales</taxon>
        <taxon>Micromonosporaceae</taxon>
        <taxon>Virgisporangium</taxon>
    </lineage>
</organism>
<dbReference type="InterPro" id="IPR036465">
    <property type="entry name" value="vWFA_dom_sf"/>
</dbReference>
<dbReference type="InterPro" id="IPR041176">
    <property type="entry name" value="VWA_3_C"/>
</dbReference>
<dbReference type="RefSeq" id="WP_203932411.1">
    <property type="nucleotide sequence ID" value="NZ_BOPH01000102.1"/>
</dbReference>
<evidence type="ECO:0000259" key="1">
    <source>
        <dbReference type="PROSITE" id="PS50234"/>
    </source>
</evidence>
<dbReference type="EMBL" id="BOPH01000102">
    <property type="protein sequence ID" value="GIJ72558.1"/>
    <property type="molecule type" value="Genomic_DNA"/>
</dbReference>
<dbReference type="Pfam" id="PF13768">
    <property type="entry name" value="VWA_3"/>
    <property type="match status" value="1"/>
</dbReference>
<dbReference type="SUPFAM" id="SSF53300">
    <property type="entry name" value="vWA-like"/>
    <property type="match status" value="1"/>
</dbReference>
<dbReference type="AlphaFoldDB" id="A0A8J4A0C9"/>
<dbReference type="Gene3D" id="3.40.50.410">
    <property type="entry name" value="von Willebrand factor, type A domain"/>
    <property type="match status" value="1"/>
</dbReference>
<comment type="caution">
    <text evidence="2">The sequence shown here is derived from an EMBL/GenBank/DDBJ whole genome shotgun (WGS) entry which is preliminary data.</text>
</comment>
<dbReference type="PANTHER" id="PTHR45737:SF6">
    <property type="entry name" value="VON WILLEBRAND FACTOR A DOMAIN-CONTAINING PROTEIN 5A"/>
    <property type="match status" value="1"/>
</dbReference>
<dbReference type="Gene3D" id="1.20.120.1690">
    <property type="match status" value="1"/>
</dbReference>
<gene>
    <name evidence="2" type="ORF">Voc01_074750</name>
</gene>
<dbReference type="Proteomes" id="UP000635606">
    <property type="component" value="Unassembled WGS sequence"/>
</dbReference>
<dbReference type="PROSITE" id="PS50234">
    <property type="entry name" value="VWFA"/>
    <property type="match status" value="1"/>
</dbReference>